<feature type="domain" description="Antitoxin SocA-like Panacea" evidence="1">
    <location>
        <begin position="42"/>
        <end position="153"/>
    </location>
</feature>
<dbReference type="EMBL" id="FQZX01000004">
    <property type="protein sequence ID" value="SHK72394.1"/>
    <property type="molecule type" value="Genomic_DNA"/>
</dbReference>
<accession>A0A1M6UT96</accession>
<evidence type="ECO:0000313" key="2">
    <source>
        <dbReference type="EMBL" id="SHK72394.1"/>
    </source>
</evidence>
<sequence length="207" mass="24580">MSLVPQHINKSGYSNQEIDKIGNTLIYLTNNITGLTKTQALKYLYLLDEFSIKKFGIPFIGLKYEVWQYGPVAQDIFLELTEEQPKMLKDYIYIELERFQHYQYLYLKTKKSFIDDEFTDSDIEILEFVTTKYKNLNATELSDLTHAKNSLWHNIALEQNLLEAFRTNRKRASNFIIDFSIILDEEKKEIYNSYNDNIEINRHYSNV</sequence>
<keyword evidence="3" id="KW-1185">Reference proteome</keyword>
<name>A0A1M6UT96_9FLAO</name>
<organism evidence="2 3">
    <name type="scientific">Maribacter aquivivus</name>
    <dbReference type="NCBI Taxonomy" id="228958"/>
    <lineage>
        <taxon>Bacteria</taxon>
        <taxon>Pseudomonadati</taxon>
        <taxon>Bacteroidota</taxon>
        <taxon>Flavobacteriia</taxon>
        <taxon>Flavobacteriales</taxon>
        <taxon>Flavobacteriaceae</taxon>
        <taxon>Maribacter</taxon>
    </lineage>
</organism>
<dbReference type="OrthoDB" id="9799173at2"/>
<dbReference type="InterPro" id="IPR025272">
    <property type="entry name" value="SocA_Panacea"/>
</dbReference>
<dbReference type="AlphaFoldDB" id="A0A1M6UT96"/>
<dbReference type="Proteomes" id="UP000184314">
    <property type="component" value="Unassembled WGS sequence"/>
</dbReference>
<dbReference type="STRING" id="228958.SAMN04488007_3673"/>
<dbReference type="RefSeq" id="WP_084135092.1">
    <property type="nucleotide sequence ID" value="NZ_FQZX01000004.1"/>
</dbReference>
<evidence type="ECO:0000259" key="1">
    <source>
        <dbReference type="Pfam" id="PF13274"/>
    </source>
</evidence>
<evidence type="ECO:0000313" key="3">
    <source>
        <dbReference type="Proteomes" id="UP000184314"/>
    </source>
</evidence>
<dbReference type="Pfam" id="PF13274">
    <property type="entry name" value="SocA_Panacea"/>
    <property type="match status" value="1"/>
</dbReference>
<gene>
    <name evidence="2" type="ORF">SAMN04488007_3673</name>
</gene>
<reference evidence="3" key="1">
    <citation type="submission" date="2016-11" db="EMBL/GenBank/DDBJ databases">
        <authorList>
            <person name="Varghese N."/>
            <person name="Submissions S."/>
        </authorList>
    </citation>
    <scope>NUCLEOTIDE SEQUENCE [LARGE SCALE GENOMIC DNA]</scope>
    <source>
        <strain evidence="3">DSM 16478</strain>
    </source>
</reference>
<protein>
    <submittedName>
        <fullName evidence="2">Uncharacterized phage-associated protein</fullName>
    </submittedName>
</protein>
<proteinExistence type="predicted"/>